<reference evidence="1" key="1">
    <citation type="submission" date="2021-08" db="EMBL/GenBank/DDBJ databases">
        <title>Complete genome sequence of Moraxella sp strain PS-22.</title>
        <authorList>
            <person name="Das S.K."/>
        </authorList>
    </citation>
    <scope>NUCLEOTIDE SEQUENCE</scope>
    <source>
        <strain evidence="1">PS-22</strain>
    </source>
</reference>
<dbReference type="Proteomes" id="UP001139238">
    <property type="component" value="Unassembled WGS sequence"/>
</dbReference>
<evidence type="ECO:0008006" key="3">
    <source>
        <dbReference type="Google" id="ProtNLM"/>
    </source>
</evidence>
<proteinExistence type="predicted"/>
<organism evidence="1 2">
    <name type="scientific">Moraxella tetraodonis</name>
    <dbReference type="NCBI Taxonomy" id="2767221"/>
    <lineage>
        <taxon>Bacteria</taxon>
        <taxon>Pseudomonadati</taxon>
        <taxon>Pseudomonadota</taxon>
        <taxon>Gammaproteobacteria</taxon>
        <taxon>Moraxellales</taxon>
        <taxon>Moraxellaceae</taxon>
        <taxon>Moraxella</taxon>
    </lineage>
</organism>
<dbReference type="RefSeq" id="WP_239741682.1">
    <property type="nucleotide sequence ID" value="NZ_JACSYB010000001.1"/>
</dbReference>
<accession>A0A9X1URU7</accession>
<evidence type="ECO:0000313" key="2">
    <source>
        <dbReference type="Proteomes" id="UP001139238"/>
    </source>
</evidence>
<comment type="caution">
    <text evidence="1">The sequence shown here is derived from an EMBL/GenBank/DDBJ whole genome shotgun (WGS) entry which is preliminary data.</text>
</comment>
<name>A0A9X1URU7_9GAMM</name>
<dbReference type="EMBL" id="JACSYB010000001">
    <property type="protein sequence ID" value="MCG8147185.1"/>
    <property type="molecule type" value="Genomic_DNA"/>
</dbReference>
<evidence type="ECO:0000313" key="1">
    <source>
        <dbReference type="EMBL" id="MCG8147185.1"/>
    </source>
</evidence>
<keyword evidence="2" id="KW-1185">Reference proteome</keyword>
<protein>
    <recommendedName>
        <fullName evidence="3">Lipoprotein</fullName>
    </recommendedName>
</protein>
<gene>
    <name evidence="1" type="ORF">H9W84_03475</name>
</gene>
<dbReference type="PROSITE" id="PS51257">
    <property type="entry name" value="PROKAR_LIPOPROTEIN"/>
    <property type="match status" value="1"/>
</dbReference>
<sequence>MKFNLIGLSILIIPFLIIGCDSNSSESSHLENTNSQQTNNELIIVPYSKEETPKVYKQWGSKWVERINQMMPQAVEKIKGNPKCDAPESVILSEQKSRVRKEAIFIVDCINRERFYVSQKELQNDKPVKAQTDVLGKPSQYIKTCQDKLRKSLDYPVSFETDGMTMRKAPIGNIEIILPYSVQGQKTNNLAVRCLVTTENKIEINPIKRQY</sequence>
<dbReference type="AlphaFoldDB" id="A0A9X1URU7"/>